<name>A0A3A8B757_9RHOB</name>
<feature type="transmembrane region" description="Helical" evidence="1">
    <location>
        <begin position="113"/>
        <end position="134"/>
    </location>
</feature>
<comment type="caution">
    <text evidence="2">The sequence shown here is derived from an EMBL/GenBank/DDBJ whole genome shotgun (WGS) entry which is preliminary data.</text>
</comment>
<dbReference type="EMBL" id="RAPE01000008">
    <property type="protein sequence ID" value="RKF12433.1"/>
    <property type="molecule type" value="Genomic_DNA"/>
</dbReference>
<protein>
    <recommendedName>
        <fullName evidence="4">VPLPA-CTERM sorting domain-containing protein</fullName>
    </recommendedName>
</protein>
<keyword evidence="1" id="KW-0812">Transmembrane</keyword>
<reference evidence="2 3" key="1">
    <citation type="submission" date="2018-09" db="EMBL/GenBank/DDBJ databases">
        <title>Roseovarius spongiae sp. nov., isolated from a marine sponge.</title>
        <authorList>
            <person name="Zhuang L."/>
            <person name="Luo L."/>
        </authorList>
    </citation>
    <scope>NUCLEOTIDE SEQUENCE [LARGE SCALE GENOMIC DNA]</scope>
    <source>
        <strain evidence="2 3">HN-E21</strain>
    </source>
</reference>
<evidence type="ECO:0008006" key="4">
    <source>
        <dbReference type="Google" id="ProtNLM"/>
    </source>
</evidence>
<keyword evidence="3" id="KW-1185">Reference proteome</keyword>
<dbReference type="Proteomes" id="UP000281128">
    <property type="component" value="Unassembled WGS sequence"/>
</dbReference>
<organism evidence="2 3">
    <name type="scientific">Roseovarius spongiae</name>
    <dbReference type="NCBI Taxonomy" id="2320272"/>
    <lineage>
        <taxon>Bacteria</taxon>
        <taxon>Pseudomonadati</taxon>
        <taxon>Pseudomonadota</taxon>
        <taxon>Alphaproteobacteria</taxon>
        <taxon>Rhodobacterales</taxon>
        <taxon>Roseobacteraceae</taxon>
        <taxon>Roseovarius</taxon>
    </lineage>
</organism>
<proteinExistence type="predicted"/>
<dbReference type="AlphaFoldDB" id="A0A3A8B757"/>
<evidence type="ECO:0000313" key="3">
    <source>
        <dbReference type="Proteomes" id="UP000281128"/>
    </source>
</evidence>
<keyword evidence="1" id="KW-1133">Transmembrane helix</keyword>
<accession>A0A3A8B757</accession>
<evidence type="ECO:0000256" key="1">
    <source>
        <dbReference type="SAM" id="Phobius"/>
    </source>
</evidence>
<sequence>MTKDSSSGDLLVGGSNNSNFAPREDLETLNNFNVTTAGWYIFEHLFRDDGGTLAVDLNLRDASGSLLFTETRNDPADTIPGVVGGNRYGWFTDITVDGGILVDSTQLNVPAPIPLPAAGWLLLTAFGGLGFAAAQRRRKAA</sequence>
<evidence type="ECO:0000313" key="2">
    <source>
        <dbReference type="EMBL" id="RKF12433.1"/>
    </source>
</evidence>
<keyword evidence="1" id="KW-0472">Membrane</keyword>
<gene>
    <name evidence="2" type="ORF">D6850_18360</name>
</gene>